<proteinExistence type="predicted"/>
<evidence type="ECO:0000256" key="3">
    <source>
        <dbReference type="ARBA" id="ARBA00022989"/>
    </source>
</evidence>
<comment type="caution">
    <text evidence="7">The sequence shown here is derived from an EMBL/GenBank/DDBJ whole genome shotgun (WGS) entry which is preliminary data.</text>
</comment>
<gene>
    <name evidence="7" type="ORF">Poli38472_003619</name>
</gene>
<evidence type="ECO:0000256" key="2">
    <source>
        <dbReference type="ARBA" id="ARBA00022692"/>
    </source>
</evidence>
<dbReference type="PANTHER" id="PTHR23508">
    <property type="entry name" value="CARBOXYLIC ACID TRANSPORTER PROTEIN HOMOLOG"/>
    <property type="match status" value="1"/>
</dbReference>
<evidence type="ECO:0000256" key="6">
    <source>
        <dbReference type="SAM" id="SignalP"/>
    </source>
</evidence>
<dbReference type="InterPro" id="IPR036259">
    <property type="entry name" value="MFS_trans_sf"/>
</dbReference>
<dbReference type="PANTHER" id="PTHR23508:SF10">
    <property type="entry name" value="CARBOXYLIC ACID TRANSPORTER PROTEIN HOMOLOG"/>
    <property type="match status" value="1"/>
</dbReference>
<dbReference type="EMBL" id="SPLM01000036">
    <property type="protein sequence ID" value="TMW65854.1"/>
    <property type="molecule type" value="Genomic_DNA"/>
</dbReference>
<comment type="subcellular location">
    <subcellularLocation>
        <location evidence="1">Membrane</location>
        <topology evidence="1">Multi-pass membrane protein</topology>
    </subcellularLocation>
</comment>
<keyword evidence="4 5" id="KW-0472">Membrane</keyword>
<dbReference type="AlphaFoldDB" id="A0A8K1CMK5"/>
<keyword evidence="3 5" id="KW-1133">Transmembrane helix</keyword>
<evidence type="ECO:0000256" key="4">
    <source>
        <dbReference type="ARBA" id="ARBA00023136"/>
    </source>
</evidence>
<sequence length="136" mass="15070">MLPAFLMQFCVQGAWGVIPIHLMELAPPKYSTFVAGTAYQLGNLISSTTATIESSLAEAYPLPPAADGSERHDYAKILCVLMFMVYAYLFILTFLGPEKRGQEFDAAHDENLSEEVREALQYENLEKHSVTKAAHA</sequence>
<dbReference type="Proteomes" id="UP000794436">
    <property type="component" value="Unassembled WGS sequence"/>
</dbReference>
<dbReference type="OrthoDB" id="5296287at2759"/>
<evidence type="ECO:0000256" key="1">
    <source>
        <dbReference type="ARBA" id="ARBA00004141"/>
    </source>
</evidence>
<keyword evidence="8" id="KW-1185">Reference proteome</keyword>
<evidence type="ECO:0000256" key="5">
    <source>
        <dbReference type="SAM" id="Phobius"/>
    </source>
</evidence>
<dbReference type="GO" id="GO:0005886">
    <property type="term" value="C:plasma membrane"/>
    <property type="evidence" value="ECO:0007669"/>
    <property type="project" value="TreeGrafter"/>
</dbReference>
<dbReference type="SUPFAM" id="SSF103473">
    <property type="entry name" value="MFS general substrate transporter"/>
    <property type="match status" value="1"/>
</dbReference>
<keyword evidence="6" id="KW-0732">Signal</keyword>
<feature type="transmembrane region" description="Helical" evidence="5">
    <location>
        <begin position="74"/>
        <end position="95"/>
    </location>
</feature>
<feature type="signal peptide" evidence="6">
    <location>
        <begin position="1"/>
        <end position="16"/>
    </location>
</feature>
<protein>
    <recommendedName>
        <fullName evidence="9">Major facilitator superfamily (MFS) profile domain-containing protein</fullName>
    </recommendedName>
</protein>
<feature type="chain" id="PRO_5035461223" description="Major facilitator superfamily (MFS) profile domain-containing protein" evidence="6">
    <location>
        <begin position="17"/>
        <end position="136"/>
    </location>
</feature>
<accession>A0A8K1CMK5</accession>
<keyword evidence="2 5" id="KW-0812">Transmembrane</keyword>
<evidence type="ECO:0000313" key="8">
    <source>
        <dbReference type="Proteomes" id="UP000794436"/>
    </source>
</evidence>
<dbReference type="GO" id="GO:0046943">
    <property type="term" value="F:carboxylic acid transmembrane transporter activity"/>
    <property type="evidence" value="ECO:0007669"/>
    <property type="project" value="TreeGrafter"/>
</dbReference>
<reference evidence="7" key="1">
    <citation type="submission" date="2019-03" db="EMBL/GenBank/DDBJ databases">
        <title>Long read genome sequence of the mycoparasitic Pythium oligandrum ATCC 38472 isolated from sugarbeet rhizosphere.</title>
        <authorList>
            <person name="Gaulin E."/>
        </authorList>
    </citation>
    <scope>NUCLEOTIDE SEQUENCE</scope>
    <source>
        <strain evidence="7">ATCC 38472_TT</strain>
    </source>
</reference>
<organism evidence="7 8">
    <name type="scientific">Pythium oligandrum</name>
    <name type="common">Mycoparasitic fungus</name>
    <dbReference type="NCBI Taxonomy" id="41045"/>
    <lineage>
        <taxon>Eukaryota</taxon>
        <taxon>Sar</taxon>
        <taxon>Stramenopiles</taxon>
        <taxon>Oomycota</taxon>
        <taxon>Peronosporomycetes</taxon>
        <taxon>Pythiales</taxon>
        <taxon>Pythiaceae</taxon>
        <taxon>Pythium</taxon>
    </lineage>
</organism>
<evidence type="ECO:0000313" key="7">
    <source>
        <dbReference type="EMBL" id="TMW65854.1"/>
    </source>
</evidence>
<evidence type="ECO:0008006" key="9">
    <source>
        <dbReference type="Google" id="ProtNLM"/>
    </source>
</evidence>
<name>A0A8K1CMK5_PYTOL</name>